<dbReference type="GO" id="GO:0036297">
    <property type="term" value="P:interstrand cross-link repair"/>
    <property type="evidence" value="ECO:0007669"/>
    <property type="project" value="InterPro"/>
</dbReference>
<proteinExistence type="predicted"/>
<keyword evidence="2" id="KW-1185">Reference proteome</keyword>
<dbReference type="Proteomes" id="UP000298416">
    <property type="component" value="Unassembled WGS sequence"/>
</dbReference>
<organism evidence="1">
    <name type="scientific">Salvia splendens</name>
    <name type="common">Scarlet sage</name>
    <dbReference type="NCBI Taxonomy" id="180675"/>
    <lineage>
        <taxon>Eukaryota</taxon>
        <taxon>Viridiplantae</taxon>
        <taxon>Streptophyta</taxon>
        <taxon>Embryophyta</taxon>
        <taxon>Tracheophyta</taxon>
        <taxon>Spermatophyta</taxon>
        <taxon>Magnoliopsida</taxon>
        <taxon>eudicotyledons</taxon>
        <taxon>Gunneridae</taxon>
        <taxon>Pentapetalae</taxon>
        <taxon>asterids</taxon>
        <taxon>lamiids</taxon>
        <taxon>Lamiales</taxon>
        <taxon>Lamiaceae</taxon>
        <taxon>Nepetoideae</taxon>
        <taxon>Mentheae</taxon>
        <taxon>Salviinae</taxon>
        <taxon>Salvia</taxon>
        <taxon>Salvia subgen. Calosphace</taxon>
        <taxon>core Calosphace</taxon>
    </lineage>
</organism>
<dbReference type="InterPro" id="IPR035428">
    <property type="entry name" value="FANCF"/>
</dbReference>
<accession>A0A8X8ZDH6</accession>
<reference evidence="1" key="2">
    <citation type="submission" date="2020-08" db="EMBL/GenBank/DDBJ databases">
        <title>Plant Genome Project.</title>
        <authorList>
            <person name="Zhang R.-G."/>
        </authorList>
    </citation>
    <scope>NUCLEOTIDE SEQUENCE</scope>
    <source>
        <strain evidence="1">Huo1</strain>
        <tissue evidence="1">Leaf</tissue>
    </source>
</reference>
<dbReference type="Pfam" id="PF11107">
    <property type="entry name" value="FANCF"/>
    <property type="match status" value="1"/>
</dbReference>
<evidence type="ECO:0000313" key="1">
    <source>
        <dbReference type="EMBL" id="KAG6400931.1"/>
    </source>
</evidence>
<sequence>MGWSYPEIAIEDLMKLIKNYIDMLILASGYQSTGRLANWDSNNINRSFQWALFLENVMKALLSSADYEESVEELDALLHELTLDPNFPQGLAHLSCAMLVRAKDLVLEHLIHTFPLRESHLKAVATASVEMDISNLKRRESNGLDVYLEKLMLLPSNGPNLNETAIQKLGIRQSAVSCSTVAEAVLENIWKTLRTKMHDELGSTSNSELLKQSTMLHLSANFCNGLTVFSGSGSQLGYCKSGSFQLKVYLRAFSDYGFTIRGEELPLESDYWNHWRARSLSYMLDKRTIRMISGASLIFSAPEGQWTQVFERLNLPAQNDDISEMIELLLLGCVANKWSALLEHLMSVSYEFPAISKLYHEVISLPPGKSQNFFPNEGLMNSKEKSIVDYLEVLISSKVNQLWQLPPVLAAVAIPSWSKLFRSYLRELEGQLIGNSLATRKLYLVRWVREFGAFIHFMSVLEQEDPILHDCAVHSIDRMNIS</sequence>
<dbReference type="PANTHER" id="PTHR14449:SF2">
    <property type="entry name" value="FANCONI ANEMIA GROUP F PROTEIN"/>
    <property type="match status" value="1"/>
</dbReference>
<gene>
    <name evidence="1" type="ORF">SASPL_137776</name>
</gene>
<dbReference type="AlphaFoldDB" id="A0A8X8ZDH6"/>
<dbReference type="GO" id="GO:0043240">
    <property type="term" value="C:Fanconi anaemia nuclear complex"/>
    <property type="evidence" value="ECO:0007669"/>
    <property type="project" value="InterPro"/>
</dbReference>
<reference evidence="1" key="1">
    <citation type="submission" date="2018-01" db="EMBL/GenBank/DDBJ databases">
        <authorList>
            <person name="Mao J.F."/>
        </authorList>
    </citation>
    <scope>NUCLEOTIDE SEQUENCE</scope>
    <source>
        <strain evidence="1">Huo1</strain>
        <tissue evidence="1">Leaf</tissue>
    </source>
</reference>
<dbReference type="PANTHER" id="PTHR14449">
    <property type="entry name" value="FANCONI ANEMIA GROUP F PROTEIN FANCF"/>
    <property type="match status" value="1"/>
</dbReference>
<comment type="caution">
    <text evidence="1">The sequence shown here is derived from an EMBL/GenBank/DDBJ whole genome shotgun (WGS) entry which is preliminary data.</text>
</comment>
<name>A0A8X8ZDH6_SALSN</name>
<dbReference type="EMBL" id="PNBA02000014">
    <property type="protein sequence ID" value="KAG6400931.1"/>
    <property type="molecule type" value="Genomic_DNA"/>
</dbReference>
<evidence type="ECO:0000313" key="2">
    <source>
        <dbReference type="Proteomes" id="UP000298416"/>
    </source>
</evidence>
<protein>
    <submittedName>
        <fullName evidence="1">Uncharacterized protein</fullName>
    </submittedName>
</protein>